<evidence type="ECO:0000313" key="1">
    <source>
        <dbReference type="EMBL" id="XDQ25594.1"/>
    </source>
</evidence>
<name>A0AB39P8Z8_9ACTN</name>
<proteinExistence type="predicted"/>
<gene>
    <name evidence="1" type="ORF">AB5J56_13250</name>
</gene>
<dbReference type="EMBL" id="CP163435">
    <property type="protein sequence ID" value="XDQ25594.1"/>
    <property type="molecule type" value="Genomic_DNA"/>
</dbReference>
<reference evidence="1" key="1">
    <citation type="submission" date="2024-07" db="EMBL/GenBank/DDBJ databases">
        <authorList>
            <person name="Yu S.T."/>
        </authorList>
    </citation>
    <scope>NUCLEOTIDE SEQUENCE</scope>
    <source>
        <strain evidence="1">R21</strain>
    </source>
</reference>
<accession>A0AB39P8Z8</accession>
<sequence>MFEQRYSYVLVGPRAYQDWAQDVAAIMRREAVDPRSWRWIDVDEGEEERLEVPFFPFVLPPSDPKGAAAWRAGLRTVPRTSVERLLVMLSTTWLDVPDERARNHFETRRPELERKAQVILSRFPEGTSFYANTGFPDVRTGNRVDDPDFYDMTTGCNPRSQHDWDLGLVAVSGTEVGVFWSFDAT</sequence>
<dbReference type="RefSeq" id="WP_369232908.1">
    <property type="nucleotide sequence ID" value="NZ_CP163435.1"/>
</dbReference>
<protein>
    <submittedName>
        <fullName evidence="1">Uncharacterized protein</fullName>
    </submittedName>
</protein>
<organism evidence="1">
    <name type="scientific">Streptomyces sp. R21</name>
    <dbReference type="NCBI Taxonomy" id="3238627"/>
    <lineage>
        <taxon>Bacteria</taxon>
        <taxon>Bacillati</taxon>
        <taxon>Actinomycetota</taxon>
        <taxon>Actinomycetes</taxon>
        <taxon>Kitasatosporales</taxon>
        <taxon>Streptomycetaceae</taxon>
        <taxon>Streptomyces</taxon>
    </lineage>
</organism>
<dbReference type="AlphaFoldDB" id="A0AB39P8Z8"/>